<dbReference type="InterPro" id="IPR032830">
    <property type="entry name" value="XPB/Ssl2_N"/>
</dbReference>
<feature type="domain" description="Helicase C-terminal" evidence="11">
    <location>
        <begin position="398"/>
        <end position="550"/>
    </location>
</feature>
<evidence type="ECO:0000259" key="11">
    <source>
        <dbReference type="PROSITE" id="PS51194"/>
    </source>
</evidence>
<dbReference type="GO" id="GO:0043138">
    <property type="term" value="F:3'-5' DNA helicase activity"/>
    <property type="evidence" value="ECO:0007669"/>
    <property type="project" value="UniProtKB-EC"/>
</dbReference>
<dbReference type="Pfam" id="PF16203">
    <property type="entry name" value="ERCC3_RAD25_C"/>
    <property type="match status" value="1"/>
</dbReference>
<dbReference type="InterPro" id="IPR032438">
    <property type="entry name" value="ERCC3_RAD25_C"/>
</dbReference>
<comment type="catalytic activity">
    <reaction evidence="9">
        <text>ATP + H2O = ADP + phosphate + H(+)</text>
        <dbReference type="Rhea" id="RHEA:13065"/>
        <dbReference type="ChEBI" id="CHEBI:15377"/>
        <dbReference type="ChEBI" id="CHEBI:15378"/>
        <dbReference type="ChEBI" id="CHEBI:30616"/>
        <dbReference type="ChEBI" id="CHEBI:43474"/>
        <dbReference type="ChEBI" id="CHEBI:456216"/>
        <dbReference type="EC" id="5.6.2.4"/>
    </reaction>
</comment>
<dbReference type="PANTHER" id="PTHR11274:SF0">
    <property type="entry name" value="GENERAL TRANSCRIPTION AND DNA REPAIR FACTOR IIH HELICASE SUBUNIT XPB"/>
    <property type="match status" value="1"/>
</dbReference>
<comment type="catalytic activity">
    <reaction evidence="7">
        <text>Couples ATP hydrolysis with the unwinding of duplex DNA by translocating in the 3'-5' direction.</text>
        <dbReference type="EC" id="5.6.2.4"/>
    </reaction>
</comment>
<evidence type="ECO:0000256" key="9">
    <source>
        <dbReference type="ARBA" id="ARBA00048988"/>
    </source>
</evidence>
<dbReference type="OrthoDB" id="3713880at2"/>
<evidence type="ECO:0000256" key="1">
    <source>
        <dbReference type="ARBA" id="ARBA00006637"/>
    </source>
</evidence>
<organism evidence="12 13">
    <name type="scientific">Actinomadura montaniterrae</name>
    <dbReference type="NCBI Taxonomy" id="1803903"/>
    <lineage>
        <taxon>Bacteria</taxon>
        <taxon>Bacillati</taxon>
        <taxon>Actinomycetota</taxon>
        <taxon>Actinomycetes</taxon>
        <taxon>Streptosporangiales</taxon>
        <taxon>Thermomonosporaceae</taxon>
        <taxon>Actinomadura</taxon>
    </lineage>
</organism>
<proteinExistence type="inferred from homology"/>
<keyword evidence="2" id="KW-0547">Nucleotide-binding</keyword>
<dbReference type="SMART" id="SM00487">
    <property type="entry name" value="DEXDc"/>
    <property type="match status" value="1"/>
</dbReference>
<dbReference type="EMBL" id="WBMR01000370">
    <property type="protein sequence ID" value="KAB2355501.1"/>
    <property type="molecule type" value="Genomic_DNA"/>
</dbReference>
<dbReference type="EC" id="5.6.2.4" evidence="8"/>
<keyword evidence="6" id="KW-0413">Isomerase</keyword>
<evidence type="ECO:0000256" key="6">
    <source>
        <dbReference type="ARBA" id="ARBA00023235"/>
    </source>
</evidence>
<dbReference type="GO" id="GO:0005524">
    <property type="term" value="F:ATP binding"/>
    <property type="evidence" value="ECO:0007669"/>
    <property type="project" value="UniProtKB-KW"/>
</dbReference>
<keyword evidence="13" id="KW-1185">Reference proteome</keyword>
<dbReference type="PROSITE" id="PS51192">
    <property type="entry name" value="HELICASE_ATP_BIND_1"/>
    <property type="match status" value="1"/>
</dbReference>
<evidence type="ECO:0000256" key="4">
    <source>
        <dbReference type="ARBA" id="ARBA00022806"/>
    </source>
</evidence>
<accession>A0A6L3VE50</accession>
<protein>
    <recommendedName>
        <fullName evidence="8">DNA 3'-5' helicase</fullName>
        <ecNumber evidence="8">5.6.2.4</ecNumber>
    </recommendedName>
</protein>
<keyword evidence="4 12" id="KW-0347">Helicase</keyword>
<dbReference type="RefSeq" id="WP_151547061.1">
    <property type="nucleotide sequence ID" value="NZ_WBMR01000370.1"/>
</dbReference>
<evidence type="ECO:0000256" key="3">
    <source>
        <dbReference type="ARBA" id="ARBA00022801"/>
    </source>
</evidence>
<dbReference type="Gene3D" id="3.40.50.300">
    <property type="entry name" value="P-loop containing nucleotide triphosphate hydrolases"/>
    <property type="match status" value="2"/>
</dbReference>
<dbReference type="Pfam" id="PF13625">
    <property type="entry name" value="Helicase_C_3"/>
    <property type="match status" value="1"/>
</dbReference>
<evidence type="ECO:0000256" key="8">
    <source>
        <dbReference type="ARBA" id="ARBA00034808"/>
    </source>
</evidence>
<name>A0A6L3VE50_9ACTN</name>
<dbReference type="NCBIfam" id="NF045503">
    <property type="entry name" value="repair_heli_XPB"/>
    <property type="match status" value="1"/>
</dbReference>
<dbReference type="InterPro" id="IPR014001">
    <property type="entry name" value="Helicase_ATP-bd"/>
</dbReference>
<keyword evidence="5" id="KW-0067">ATP-binding</keyword>
<keyword evidence="3" id="KW-0378">Hydrolase</keyword>
<dbReference type="Pfam" id="PF04851">
    <property type="entry name" value="ResIII"/>
    <property type="match status" value="1"/>
</dbReference>
<dbReference type="GO" id="GO:0003677">
    <property type="term" value="F:DNA binding"/>
    <property type="evidence" value="ECO:0007669"/>
    <property type="project" value="InterPro"/>
</dbReference>
<dbReference type="PROSITE" id="PS51194">
    <property type="entry name" value="HELICASE_CTER"/>
    <property type="match status" value="1"/>
</dbReference>
<dbReference type="PRINTS" id="PR00851">
    <property type="entry name" value="XRODRMPGMNTB"/>
</dbReference>
<dbReference type="GO" id="GO:0016787">
    <property type="term" value="F:hydrolase activity"/>
    <property type="evidence" value="ECO:0007669"/>
    <property type="project" value="UniProtKB-KW"/>
</dbReference>
<dbReference type="InterPro" id="IPR027417">
    <property type="entry name" value="P-loop_NTPase"/>
</dbReference>
<evidence type="ECO:0000256" key="7">
    <source>
        <dbReference type="ARBA" id="ARBA00034617"/>
    </source>
</evidence>
<dbReference type="InterPro" id="IPR001650">
    <property type="entry name" value="Helicase_C-like"/>
</dbReference>
<evidence type="ECO:0000256" key="2">
    <source>
        <dbReference type="ARBA" id="ARBA00022741"/>
    </source>
</evidence>
<dbReference type="AlphaFoldDB" id="A0A6L3VE50"/>
<dbReference type="Proteomes" id="UP000483004">
    <property type="component" value="Unassembled WGS sequence"/>
</dbReference>
<dbReference type="PANTHER" id="PTHR11274">
    <property type="entry name" value="RAD25/XP-B DNA REPAIR HELICASE"/>
    <property type="match status" value="1"/>
</dbReference>
<evidence type="ECO:0000313" key="12">
    <source>
        <dbReference type="EMBL" id="KAB2355501.1"/>
    </source>
</evidence>
<evidence type="ECO:0000259" key="10">
    <source>
        <dbReference type="PROSITE" id="PS51192"/>
    </source>
</evidence>
<dbReference type="InterPro" id="IPR006935">
    <property type="entry name" value="Helicase/UvrB_N"/>
</dbReference>
<comment type="caution">
    <text evidence="12">The sequence shown here is derived from an EMBL/GenBank/DDBJ whole genome shotgun (WGS) entry which is preliminary data.</text>
</comment>
<gene>
    <name evidence="12" type="ORF">F9B16_48680</name>
</gene>
<evidence type="ECO:0000256" key="5">
    <source>
        <dbReference type="ARBA" id="ARBA00022840"/>
    </source>
</evidence>
<dbReference type="SUPFAM" id="SSF52540">
    <property type="entry name" value="P-loop containing nucleoside triphosphate hydrolases"/>
    <property type="match status" value="2"/>
</dbReference>
<sequence length="550" mass="61229">MTDGPLIVQSDKTLLLEVDHELAGACRKDIAPFAELERAPEHVHTYRVTPLALWNARAAGHDAEQVVDTLIKYSRYPVPHALLVDVADTMARYGRLRLEKHPVHGLVLSSSDRSVLEEVLRAKKVKGMIGDRVADDTVIVHPSERGSLKQALLKLGWPAEDLAGYVDGEAHAISLDEDGWELRSYQRDAAEAFWHGGSGVVVLPCGAGKTIVGAAAMARAEATTLILVTNTVSAHQWKQELLRRTSLTEDEIGEYTGTKKEIRPVTIATYQIMTTRRKGVYTHLELFDARDWGLVVYDEVHLLPAPIFRMTADLQARRRLGLTATLVREDNREGDVFSLIGPKRYDAPWKDMETQGWIAPADCVEVRVTLTDSERLAYATAEPEERYRFCATTDTKTKLIQALVDRHRGEQTLVIGQYIDQLDELGALLDAPVIKGETRVRERERLFDAFRSGELNVLVVSKVANFSIDLPEASVAVQVSGAYGSRQEEAQRLGRLLRPKASGQGARFYAVVARDTLDQDYAAHRQRFLAEQGYAYRIVDADAILAGEDI</sequence>
<dbReference type="CDD" id="cd18789">
    <property type="entry name" value="SF2_C_XPB"/>
    <property type="match status" value="1"/>
</dbReference>
<feature type="domain" description="Helicase ATP-binding" evidence="10">
    <location>
        <begin position="190"/>
        <end position="344"/>
    </location>
</feature>
<dbReference type="InterPro" id="IPR050615">
    <property type="entry name" value="ATP-dep_DNA_Helicase"/>
</dbReference>
<reference evidence="12 13" key="1">
    <citation type="submission" date="2019-09" db="EMBL/GenBank/DDBJ databases">
        <title>Actinomadura physcomitrii sp. nov., a novel actinomycete isolated from moss [Physcomitrium sphaericum (Ludw) Fuernr].</title>
        <authorList>
            <person name="Liu C."/>
            <person name="Zhuang X."/>
        </authorList>
    </citation>
    <scope>NUCLEOTIDE SEQUENCE [LARGE SCALE GENOMIC DNA]</scope>
    <source>
        <strain evidence="12 13">CYP1-1B</strain>
    </source>
</reference>
<dbReference type="SMART" id="SM00490">
    <property type="entry name" value="HELICc"/>
    <property type="match status" value="1"/>
</dbReference>
<comment type="similarity">
    <text evidence="1">Belongs to the helicase family. RAD25/XPB subfamily.</text>
</comment>
<evidence type="ECO:0000313" key="13">
    <source>
        <dbReference type="Proteomes" id="UP000483004"/>
    </source>
</evidence>